<dbReference type="KEGG" id="age:AA314_04368"/>
<accession>A0AAC8TED2</accession>
<protein>
    <recommendedName>
        <fullName evidence="6">Carboxypeptidase regulatory-like domain-containing protein</fullName>
    </recommendedName>
</protein>
<dbReference type="Proteomes" id="UP000035579">
    <property type="component" value="Chromosome"/>
</dbReference>
<keyword evidence="5" id="KW-1185">Reference proteome</keyword>
<evidence type="ECO:0000313" key="3">
    <source>
        <dbReference type="EMBL" id="REG23286.1"/>
    </source>
</evidence>
<evidence type="ECO:0000256" key="1">
    <source>
        <dbReference type="SAM" id="MobiDB-lite"/>
    </source>
</evidence>
<dbReference type="AlphaFoldDB" id="A0AAC8TED2"/>
<sequence>MMAPTTPARRSNAWKVAVLLSLGVGVAGCIALPPLPPLQGIYGKALVFSCLPSSTTAGAEVSPVRGREVCAVEATRGSVCTTTDASGNYSLELPEGTWRVCMAPDGQAEGPLACDCLELALKDGTRTRRDRVLGAGGGSWQGPDGAQVCVPDEPSALDGARASP</sequence>
<name>A0AAC8TED2_9BACT</name>
<dbReference type="EMBL" id="QUMU01000017">
    <property type="protein sequence ID" value="REG23286.1"/>
    <property type="molecule type" value="Genomic_DNA"/>
</dbReference>
<evidence type="ECO:0000313" key="2">
    <source>
        <dbReference type="EMBL" id="AKJ02742.1"/>
    </source>
</evidence>
<dbReference type="Proteomes" id="UP000256345">
    <property type="component" value="Unassembled WGS sequence"/>
</dbReference>
<dbReference type="EMBL" id="CP011509">
    <property type="protein sequence ID" value="AKJ02742.1"/>
    <property type="molecule type" value="Genomic_DNA"/>
</dbReference>
<organism evidence="2 4">
    <name type="scientific">Archangium gephyra</name>
    <dbReference type="NCBI Taxonomy" id="48"/>
    <lineage>
        <taxon>Bacteria</taxon>
        <taxon>Pseudomonadati</taxon>
        <taxon>Myxococcota</taxon>
        <taxon>Myxococcia</taxon>
        <taxon>Myxococcales</taxon>
        <taxon>Cystobacterineae</taxon>
        <taxon>Archangiaceae</taxon>
        <taxon>Archangium</taxon>
    </lineage>
</organism>
<proteinExistence type="predicted"/>
<gene>
    <name evidence="2" type="ORF">AA314_04368</name>
    <name evidence="3" type="ORF">ATI61_117131</name>
</gene>
<dbReference type="RefSeq" id="WP_047856992.1">
    <property type="nucleotide sequence ID" value="NZ_CP011509.1"/>
</dbReference>
<reference evidence="2 4" key="1">
    <citation type="submission" date="2015-05" db="EMBL/GenBank/DDBJ databases">
        <title>Genome assembly of Archangium gephyra DSM 2261.</title>
        <authorList>
            <person name="Sharma G."/>
            <person name="Subramanian S."/>
        </authorList>
    </citation>
    <scope>NUCLEOTIDE SEQUENCE [LARGE SCALE GENOMIC DNA]</scope>
    <source>
        <strain evidence="2 4">DSM 2261</strain>
    </source>
</reference>
<feature type="region of interest" description="Disordered" evidence="1">
    <location>
        <begin position="134"/>
        <end position="164"/>
    </location>
</feature>
<evidence type="ECO:0000313" key="4">
    <source>
        <dbReference type="Proteomes" id="UP000035579"/>
    </source>
</evidence>
<reference evidence="3 5" key="2">
    <citation type="submission" date="2018-08" db="EMBL/GenBank/DDBJ databases">
        <title>Genomic Encyclopedia of Archaeal and Bacterial Type Strains, Phase II (KMG-II): from individual species to whole genera.</title>
        <authorList>
            <person name="Goeker M."/>
        </authorList>
    </citation>
    <scope>NUCLEOTIDE SEQUENCE [LARGE SCALE GENOMIC DNA]</scope>
    <source>
        <strain evidence="3 5">DSM 2261</strain>
    </source>
</reference>
<evidence type="ECO:0008006" key="6">
    <source>
        <dbReference type="Google" id="ProtNLM"/>
    </source>
</evidence>
<evidence type="ECO:0000313" key="5">
    <source>
        <dbReference type="Proteomes" id="UP000256345"/>
    </source>
</evidence>